<organism evidence="10 11">
    <name type="scientific">Gracilinema caldarium (strain ATCC 51460 / DSM 7334 / H1)</name>
    <name type="common">Treponema caldarium</name>
    <dbReference type="NCBI Taxonomy" id="744872"/>
    <lineage>
        <taxon>Bacteria</taxon>
        <taxon>Pseudomonadati</taxon>
        <taxon>Spirochaetota</taxon>
        <taxon>Spirochaetia</taxon>
        <taxon>Spirochaetales</taxon>
        <taxon>Breznakiellaceae</taxon>
        <taxon>Gracilinema</taxon>
    </lineage>
</organism>
<dbReference type="GO" id="GO:0031405">
    <property type="term" value="F:lipoic acid binding"/>
    <property type="evidence" value="ECO:0007669"/>
    <property type="project" value="TreeGrafter"/>
</dbReference>
<name>F8EXU6_GRAC1</name>
<dbReference type="GO" id="GO:0016407">
    <property type="term" value="F:acetyltransferase activity"/>
    <property type="evidence" value="ECO:0007669"/>
    <property type="project" value="TreeGrafter"/>
</dbReference>
<dbReference type="Proteomes" id="UP000000503">
    <property type="component" value="Chromosome"/>
</dbReference>
<evidence type="ECO:0000256" key="3">
    <source>
        <dbReference type="ARBA" id="ARBA00011484"/>
    </source>
</evidence>
<dbReference type="HOGENOM" id="CLU_016733_10_2_12"/>
<dbReference type="InterPro" id="IPR004167">
    <property type="entry name" value="PSBD"/>
</dbReference>
<dbReference type="InterPro" id="IPR050743">
    <property type="entry name" value="2-oxoacid_DH_E2_comp"/>
</dbReference>
<dbReference type="EMBL" id="CP002868">
    <property type="protein sequence ID" value="AEJ20110.1"/>
    <property type="molecule type" value="Genomic_DNA"/>
</dbReference>
<dbReference type="eggNOG" id="COG0508">
    <property type="taxonomic scope" value="Bacteria"/>
</dbReference>
<dbReference type="SUPFAM" id="SSF52777">
    <property type="entry name" value="CoA-dependent acyltransferases"/>
    <property type="match status" value="1"/>
</dbReference>
<protein>
    <recommendedName>
        <fullName evidence="7">Dihydrolipoamide acetyltransferase component of pyruvate dehydrogenase complex</fullName>
        <ecNumber evidence="7">2.3.1.-</ecNumber>
    </recommendedName>
</protein>
<feature type="domain" description="Lipoyl-binding" evidence="8">
    <location>
        <begin position="2"/>
        <end position="77"/>
    </location>
</feature>
<dbReference type="InterPro" id="IPR023213">
    <property type="entry name" value="CAT-like_dom_sf"/>
</dbReference>
<comment type="subunit">
    <text evidence="3">Forms a 24-polypeptide structural core with octahedral symmetry.</text>
</comment>
<evidence type="ECO:0000256" key="7">
    <source>
        <dbReference type="RuleBase" id="RU003423"/>
    </source>
</evidence>
<dbReference type="PROSITE" id="PS00189">
    <property type="entry name" value="LIPOYL"/>
    <property type="match status" value="1"/>
</dbReference>
<dbReference type="Gene3D" id="2.40.50.100">
    <property type="match status" value="1"/>
</dbReference>
<proteinExistence type="inferred from homology"/>
<keyword evidence="5 7" id="KW-0450">Lipoyl</keyword>
<dbReference type="AlphaFoldDB" id="F8EXU6"/>
<feature type="domain" description="Peripheral subunit-binding (PSBD)" evidence="9">
    <location>
        <begin position="115"/>
        <end position="152"/>
    </location>
</feature>
<keyword evidence="4 7" id="KW-0808">Transferase</keyword>
<keyword evidence="6 7" id="KW-0012">Acyltransferase</keyword>
<evidence type="ECO:0000256" key="6">
    <source>
        <dbReference type="ARBA" id="ARBA00023315"/>
    </source>
</evidence>
<dbReference type="SUPFAM" id="SSF51230">
    <property type="entry name" value="Single hybrid motif"/>
    <property type="match status" value="1"/>
</dbReference>
<evidence type="ECO:0000259" key="8">
    <source>
        <dbReference type="PROSITE" id="PS50968"/>
    </source>
</evidence>
<keyword evidence="11" id="KW-1185">Reference proteome</keyword>
<reference evidence="11" key="1">
    <citation type="journal article" date="2013" name="Stand. Genomic Sci.">
        <title>Genome sequence of the thermophilic fresh-water bacterium Spirochaeta caldaria type strain (H1(T)), reclassification of Spirochaeta caldaria, Spirochaeta stenostrepta, and Spirochaeta zuelzerae in the genus Treponema as Treponema caldaria comb. nov., Treponema stenostrepta comb. nov., and Treponema zuelzerae comb. nov., and emendation of the genus Treponema.</title>
        <authorList>
            <person name="Abt B."/>
            <person name="Goker M."/>
            <person name="Scheuner C."/>
            <person name="Han C."/>
            <person name="Lu M."/>
            <person name="Misra M."/>
            <person name="Lapidus A."/>
            <person name="Nolan M."/>
            <person name="Lucas S."/>
            <person name="Hammon N."/>
            <person name="Deshpande S."/>
            <person name="Cheng J.F."/>
            <person name="Tapia R."/>
            <person name="Goodwin L.A."/>
            <person name="Pitluck S."/>
            <person name="Liolios K."/>
            <person name="Pagani I."/>
            <person name="Ivanova N."/>
            <person name="Mavromatis K."/>
            <person name="Mikhailova N."/>
            <person name="Huntemann M."/>
            <person name="Pati A."/>
            <person name="Chen A."/>
            <person name="Palaniappan K."/>
            <person name="Land M."/>
            <person name="Hauser L."/>
            <person name="Jeffries C.D."/>
            <person name="Rohde M."/>
            <person name="Spring S."/>
            <person name="Gronow S."/>
            <person name="Detter J.C."/>
            <person name="Bristow J."/>
            <person name="Eisen J.A."/>
            <person name="Markowitz V."/>
            <person name="Hugenholtz P."/>
            <person name="Kyrpides N.C."/>
            <person name="Woyke T."/>
            <person name="Klenk H.P."/>
        </authorList>
    </citation>
    <scope>NUCLEOTIDE SEQUENCE</scope>
    <source>
        <strain evidence="11">ATCC 51460 / DSM 7334 / H1</strain>
    </source>
</reference>
<dbReference type="CDD" id="cd06849">
    <property type="entry name" value="lipoyl_domain"/>
    <property type="match status" value="1"/>
</dbReference>
<evidence type="ECO:0000259" key="9">
    <source>
        <dbReference type="PROSITE" id="PS51826"/>
    </source>
</evidence>
<dbReference type="EC" id="2.3.1.-" evidence="7"/>
<dbReference type="InterPro" id="IPR036625">
    <property type="entry name" value="E3-bd_dom_sf"/>
</dbReference>
<comment type="cofactor">
    <cofactor evidence="1 7">
        <name>(R)-lipoate</name>
        <dbReference type="ChEBI" id="CHEBI:83088"/>
    </cofactor>
</comment>
<evidence type="ECO:0000313" key="10">
    <source>
        <dbReference type="EMBL" id="AEJ20110.1"/>
    </source>
</evidence>
<dbReference type="InterPro" id="IPR001078">
    <property type="entry name" value="2-oxoacid_DH_actylTfrase"/>
</dbReference>
<dbReference type="PANTHER" id="PTHR43178:SF5">
    <property type="entry name" value="LIPOAMIDE ACYLTRANSFERASE COMPONENT OF BRANCHED-CHAIN ALPHA-KETO ACID DEHYDROGENASE COMPLEX, MITOCHONDRIAL"/>
    <property type="match status" value="1"/>
</dbReference>
<dbReference type="PROSITE" id="PS50968">
    <property type="entry name" value="BIOTINYL_LIPOYL"/>
    <property type="match status" value="1"/>
</dbReference>
<dbReference type="KEGG" id="scd:Spica_1982"/>
<dbReference type="GO" id="GO:0005737">
    <property type="term" value="C:cytoplasm"/>
    <property type="evidence" value="ECO:0007669"/>
    <property type="project" value="TreeGrafter"/>
</dbReference>
<dbReference type="PROSITE" id="PS51826">
    <property type="entry name" value="PSBD"/>
    <property type="match status" value="1"/>
</dbReference>
<evidence type="ECO:0000256" key="2">
    <source>
        <dbReference type="ARBA" id="ARBA00007317"/>
    </source>
</evidence>
<comment type="similarity">
    <text evidence="2 7">Belongs to the 2-oxoacid dehydrogenase family.</text>
</comment>
<dbReference type="InterPro" id="IPR000089">
    <property type="entry name" value="Biotin_lipoyl"/>
</dbReference>
<dbReference type="RefSeq" id="WP_013969400.1">
    <property type="nucleotide sequence ID" value="NC_015732.1"/>
</dbReference>
<evidence type="ECO:0000256" key="5">
    <source>
        <dbReference type="ARBA" id="ARBA00022823"/>
    </source>
</evidence>
<accession>F8EXU6</accession>
<dbReference type="Pfam" id="PF02817">
    <property type="entry name" value="E3_binding"/>
    <property type="match status" value="1"/>
</dbReference>
<evidence type="ECO:0000256" key="1">
    <source>
        <dbReference type="ARBA" id="ARBA00001938"/>
    </source>
</evidence>
<dbReference type="Pfam" id="PF00198">
    <property type="entry name" value="2-oxoacid_dh"/>
    <property type="match status" value="1"/>
</dbReference>
<evidence type="ECO:0000313" key="11">
    <source>
        <dbReference type="Proteomes" id="UP000000503"/>
    </source>
</evidence>
<sequence>MAHIVIMPRQGNTVESCIIVGWNKKEGDEVLEDTPLCDVETDKATFEVVAGAKGTLLKTLHEAGDDVPVLQPIAIIGEAGEDWQTILANAQGITEKTIADQETLNTEQPIDGSMPVSPRARNLAARAALDLTGVSGTGPGGRIIERDVQSILEYRQPLTAAARAAVAEGGTADLLPTEGSGIGSRIRTADLKTGLAEGGMHDQNSTEKTQEPQAMGAVIRGGAASAITEEPIKGIRKLIADRMLESLSSTAQFTLNSHARVDRMLDLRQRFKTSQPDLGLSGITLNDLVLFMVSRILPLYPFMNAHKNDDTLITYKQVHLGMAVDTPRGLMVPVIRNADQLSLVQISAEAKRLASACQQGTITPDELSGSTFTVTNLGNLGIESFTPVINIPEVAILGVCGVELKPLAQAGTLNGALEPSEIQFVPHIGLSLTINHQVVDGAPAARFLKALCDGISQVDLWLAR</sequence>
<dbReference type="Gene3D" id="3.30.559.10">
    <property type="entry name" value="Chloramphenicol acetyltransferase-like domain"/>
    <property type="match status" value="1"/>
</dbReference>
<dbReference type="Gene3D" id="4.10.320.10">
    <property type="entry name" value="E3-binding domain"/>
    <property type="match status" value="1"/>
</dbReference>
<evidence type="ECO:0000256" key="4">
    <source>
        <dbReference type="ARBA" id="ARBA00022679"/>
    </source>
</evidence>
<dbReference type="InterPro" id="IPR003016">
    <property type="entry name" value="2-oxoA_DH_lipoyl-BS"/>
</dbReference>
<gene>
    <name evidence="10" type="ordered locus">Spica_1982</name>
</gene>
<dbReference type="SUPFAM" id="SSF47005">
    <property type="entry name" value="Peripheral subunit-binding domain of 2-oxo acid dehydrogenase complex"/>
    <property type="match status" value="1"/>
</dbReference>
<dbReference type="Pfam" id="PF00364">
    <property type="entry name" value="Biotin_lipoyl"/>
    <property type="match status" value="1"/>
</dbReference>
<dbReference type="PANTHER" id="PTHR43178">
    <property type="entry name" value="DIHYDROLIPOAMIDE ACETYLTRANSFERASE COMPONENT OF PYRUVATE DEHYDROGENASE COMPLEX"/>
    <property type="match status" value="1"/>
</dbReference>
<dbReference type="OrthoDB" id="9805770at2"/>
<dbReference type="STRING" id="744872.Spica_1982"/>
<dbReference type="InterPro" id="IPR011053">
    <property type="entry name" value="Single_hybrid_motif"/>
</dbReference>